<dbReference type="SMART" id="SM00248">
    <property type="entry name" value="ANK"/>
    <property type="match status" value="2"/>
</dbReference>
<dbReference type="Gene3D" id="1.25.40.20">
    <property type="entry name" value="Ankyrin repeat-containing domain"/>
    <property type="match status" value="1"/>
</dbReference>
<dbReference type="SUPFAM" id="SSF48403">
    <property type="entry name" value="Ankyrin repeat"/>
    <property type="match status" value="1"/>
</dbReference>
<feature type="repeat" description="ANK" evidence="1">
    <location>
        <begin position="463"/>
        <end position="495"/>
    </location>
</feature>
<sequence length="506" mass="54936">MVMLRRNGNASVSSDFGAGVHLRPSWHGMLVDEIEDLPGQPGLRLGDCIRQIQSPGRNWQKLYDQDPEDCELAFAQSFQDGACVLVEPQCETSGDLPEGVEGLLDVTRLRADLASFSTDYDVELRLSRPAQVMLVGPQSAVAAARLPASQLLKKHIGSTMSVPAPTSFYSQKRAPVLVPPVESTVGAPSELNLLPQLAGSINFLLIQSWSISDPEKPLRFRVDDNPAEFHWCAPPDDMCKGWEQGNDGLAVLPQESSGGWTVWCFCGEKMEFRSIQEPCRLELPCACQTCGNFAYTGLRFLSPGDGIWHCPACGAAEQTKKGTQEPLGIPGSSELRMLREQGHVLLECARLSLGKDAAYKALGQEFHFGQSGVSAAVRAIHALRKIVPQQSDASLPVSAQKRRLLRLRDDEGGGRALTAALKESMCQDVKDTLLFGFANAGHVGLLRLLLEARCSANVQRKKDGCTPLHCAQIHGRKQAADVLVAHGASRDLRNDAGETPDDIAQK</sequence>
<protein>
    <submittedName>
        <fullName evidence="2">Uncharacterized protein</fullName>
    </submittedName>
</protein>
<keyword evidence="1" id="KW-0040">ANK repeat</keyword>
<evidence type="ECO:0000313" key="3">
    <source>
        <dbReference type="Proteomes" id="UP000604046"/>
    </source>
</evidence>
<comment type="caution">
    <text evidence="2">The sequence shown here is derived from an EMBL/GenBank/DDBJ whole genome shotgun (WGS) entry which is preliminary data.</text>
</comment>
<dbReference type="AlphaFoldDB" id="A0A812I9Y2"/>
<dbReference type="EMBL" id="CAJNDS010000202">
    <property type="protein sequence ID" value="CAE7027172.1"/>
    <property type="molecule type" value="Genomic_DNA"/>
</dbReference>
<accession>A0A812I9Y2</accession>
<dbReference type="InterPro" id="IPR036770">
    <property type="entry name" value="Ankyrin_rpt-contain_sf"/>
</dbReference>
<proteinExistence type="predicted"/>
<gene>
    <name evidence="2" type="ORF">SNAT2548_LOCUS3324</name>
</gene>
<dbReference type="PROSITE" id="PS50088">
    <property type="entry name" value="ANK_REPEAT"/>
    <property type="match status" value="1"/>
</dbReference>
<evidence type="ECO:0000313" key="2">
    <source>
        <dbReference type="EMBL" id="CAE7027172.1"/>
    </source>
</evidence>
<dbReference type="OrthoDB" id="437313at2759"/>
<name>A0A812I9Y2_9DINO</name>
<dbReference type="InterPro" id="IPR002110">
    <property type="entry name" value="Ankyrin_rpt"/>
</dbReference>
<dbReference type="Proteomes" id="UP000604046">
    <property type="component" value="Unassembled WGS sequence"/>
</dbReference>
<organism evidence="2 3">
    <name type="scientific">Symbiodinium natans</name>
    <dbReference type="NCBI Taxonomy" id="878477"/>
    <lineage>
        <taxon>Eukaryota</taxon>
        <taxon>Sar</taxon>
        <taxon>Alveolata</taxon>
        <taxon>Dinophyceae</taxon>
        <taxon>Suessiales</taxon>
        <taxon>Symbiodiniaceae</taxon>
        <taxon>Symbiodinium</taxon>
    </lineage>
</organism>
<reference evidence="2" key="1">
    <citation type="submission" date="2021-02" db="EMBL/GenBank/DDBJ databases">
        <authorList>
            <person name="Dougan E. K."/>
            <person name="Rhodes N."/>
            <person name="Thang M."/>
            <person name="Chan C."/>
        </authorList>
    </citation>
    <scope>NUCLEOTIDE SEQUENCE</scope>
</reference>
<dbReference type="PROSITE" id="PS50297">
    <property type="entry name" value="ANK_REP_REGION"/>
    <property type="match status" value="1"/>
</dbReference>
<dbReference type="Pfam" id="PF12796">
    <property type="entry name" value="Ank_2"/>
    <property type="match status" value="1"/>
</dbReference>
<keyword evidence="3" id="KW-1185">Reference proteome</keyword>
<evidence type="ECO:0000256" key="1">
    <source>
        <dbReference type="PROSITE-ProRule" id="PRU00023"/>
    </source>
</evidence>